<keyword evidence="8" id="KW-0998">Cell outer membrane</keyword>
<dbReference type="InterPro" id="IPR003368">
    <property type="entry name" value="POMP_repeat"/>
</dbReference>
<dbReference type="GO" id="GO:0000272">
    <property type="term" value="P:polysaccharide catabolic process"/>
    <property type="evidence" value="ECO:0007669"/>
    <property type="project" value="InterPro"/>
</dbReference>
<dbReference type="InterPro" id="IPR018247">
    <property type="entry name" value="EF_Hand_1_Ca_BS"/>
</dbReference>
<evidence type="ECO:0000256" key="5">
    <source>
        <dbReference type="ARBA" id="ARBA00022525"/>
    </source>
</evidence>
<evidence type="ECO:0000313" key="10">
    <source>
        <dbReference type="Proteomes" id="UP000318384"/>
    </source>
</evidence>
<dbReference type="OrthoDB" id="292920at2"/>
<keyword evidence="7" id="KW-0472">Membrane</keyword>
<dbReference type="PANTHER" id="PTHR11319:SF35">
    <property type="entry name" value="OUTER MEMBRANE PROTEIN PMPC-RELATED"/>
    <property type="match status" value="1"/>
</dbReference>
<dbReference type="GO" id="GO:0008237">
    <property type="term" value="F:metallopeptidase activity"/>
    <property type="evidence" value="ECO:0007669"/>
    <property type="project" value="InterPro"/>
</dbReference>
<dbReference type="Gene3D" id="2.160.20.10">
    <property type="entry name" value="Single-stranded right-handed beta-helix, Pectin lyase-like"/>
    <property type="match status" value="2"/>
</dbReference>
<name>A0A517X325_9PLAN</name>
<dbReference type="SMART" id="SM00710">
    <property type="entry name" value="PbH1"/>
    <property type="match status" value="13"/>
</dbReference>
<dbReference type="InterPro" id="IPR036439">
    <property type="entry name" value="Dockerin_dom_sf"/>
</dbReference>
<comment type="subcellular location">
    <subcellularLocation>
        <location evidence="1">Cell envelope</location>
    </subcellularLocation>
    <subcellularLocation>
        <location evidence="2">Cell outer membrane</location>
    </subcellularLocation>
    <subcellularLocation>
        <location evidence="3">Secreted</location>
    </subcellularLocation>
</comment>
<dbReference type="SUPFAM" id="SSF63446">
    <property type="entry name" value="Type I dockerin domain"/>
    <property type="match status" value="1"/>
</dbReference>
<dbReference type="InterPro" id="IPR059226">
    <property type="entry name" value="Choice_anch_Q_dom"/>
</dbReference>
<dbReference type="InterPro" id="IPR012334">
    <property type="entry name" value="Pectin_lyas_fold"/>
</dbReference>
<accession>A0A517X325</accession>
<dbReference type="InterPro" id="IPR011050">
    <property type="entry name" value="Pectin_lyase_fold/virulence"/>
</dbReference>
<dbReference type="Pfam" id="PF02415">
    <property type="entry name" value="Chlam_PMP"/>
    <property type="match status" value="4"/>
</dbReference>
<keyword evidence="10" id="KW-1185">Reference proteome</keyword>
<gene>
    <name evidence="9" type="primary">pmpC</name>
    <name evidence="9" type="ORF">V202x_53280</name>
</gene>
<dbReference type="SUPFAM" id="SSF55486">
    <property type="entry name" value="Metalloproteases ('zincins'), catalytic domain"/>
    <property type="match status" value="1"/>
</dbReference>
<evidence type="ECO:0000256" key="4">
    <source>
        <dbReference type="ARBA" id="ARBA00016512"/>
    </source>
</evidence>
<dbReference type="NCBIfam" id="TIGR01376">
    <property type="entry name" value="POMP_repeat"/>
    <property type="match status" value="1"/>
</dbReference>
<dbReference type="GO" id="GO:0009279">
    <property type="term" value="C:cell outer membrane"/>
    <property type="evidence" value="ECO:0007669"/>
    <property type="project" value="UniProtKB-SubCell"/>
</dbReference>
<evidence type="ECO:0000256" key="6">
    <source>
        <dbReference type="ARBA" id="ARBA00022729"/>
    </source>
</evidence>
<keyword evidence="6" id="KW-0732">Signal</keyword>
<evidence type="ECO:0000256" key="1">
    <source>
        <dbReference type="ARBA" id="ARBA00004196"/>
    </source>
</evidence>
<dbReference type="RefSeq" id="WP_145179681.1">
    <property type="nucleotide sequence ID" value="NZ_CP037422.1"/>
</dbReference>
<reference evidence="9 10" key="1">
    <citation type="submission" date="2019-03" db="EMBL/GenBank/DDBJ databases">
        <title>Deep-cultivation of Planctomycetes and their phenomic and genomic characterization uncovers novel biology.</title>
        <authorList>
            <person name="Wiegand S."/>
            <person name="Jogler M."/>
            <person name="Boedeker C."/>
            <person name="Pinto D."/>
            <person name="Vollmers J."/>
            <person name="Rivas-Marin E."/>
            <person name="Kohn T."/>
            <person name="Peeters S.H."/>
            <person name="Heuer A."/>
            <person name="Rast P."/>
            <person name="Oberbeckmann S."/>
            <person name="Bunk B."/>
            <person name="Jeske O."/>
            <person name="Meyerdierks A."/>
            <person name="Storesund J.E."/>
            <person name="Kallscheuer N."/>
            <person name="Luecker S."/>
            <person name="Lage O.M."/>
            <person name="Pohl T."/>
            <person name="Merkel B.J."/>
            <person name="Hornburger P."/>
            <person name="Mueller R.-W."/>
            <person name="Bruemmer F."/>
            <person name="Labrenz M."/>
            <person name="Spormann A.M."/>
            <person name="Op den Camp H."/>
            <person name="Overmann J."/>
            <person name="Amann R."/>
            <person name="Jetten M.S.M."/>
            <person name="Mascher T."/>
            <person name="Medema M.H."/>
            <person name="Devos D.P."/>
            <person name="Kaster A.-K."/>
            <person name="Ovreas L."/>
            <person name="Rohde M."/>
            <person name="Galperin M.Y."/>
            <person name="Jogler C."/>
        </authorList>
    </citation>
    <scope>NUCLEOTIDE SEQUENCE [LARGE SCALE GENOMIC DNA]</scope>
    <source>
        <strain evidence="9 10">V202</strain>
    </source>
</reference>
<dbReference type="GO" id="GO:0005576">
    <property type="term" value="C:extracellular region"/>
    <property type="evidence" value="ECO:0007669"/>
    <property type="project" value="UniProtKB-SubCell"/>
</dbReference>
<dbReference type="Gene3D" id="1.10.1330.10">
    <property type="entry name" value="Dockerin domain"/>
    <property type="match status" value="1"/>
</dbReference>
<evidence type="ECO:0000313" key="9">
    <source>
        <dbReference type="EMBL" id="QDU11903.1"/>
    </source>
</evidence>
<dbReference type="Gene3D" id="3.40.390.10">
    <property type="entry name" value="Collagenase (Catalytic Domain)"/>
    <property type="match status" value="1"/>
</dbReference>
<keyword evidence="5" id="KW-0964">Secreted</keyword>
<dbReference type="NCBIfam" id="NF041518">
    <property type="entry name" value="choice_anch_Q"/>
    <property type="match status" value="2"/>
</dbReference>
<dbReference type="PROSITE" id="PS00018">
    <property type="entry name" value="EF_HAND_1"/>
    <property type="match status" value="2"/>
</dbReference>
<dbReference type="InterPro" id="IPR006626">
    <property type="entry name" value="PbH1"/>
</dbReference>
<dbReference type="Proteomes" id="UP000318384">
    <property type="component" value="Chromosome"/>
</dbReference>
<evidence type="ECO:0000256" key="7">
    <source>
        <dbReference type="ARBA" id="ARBA00023136"/>
    </source>
</evidence>
<evidence type="ECO:0000256" key="2">
    <source>
        <dbReference type="ARBA" id="ARBA00004442"/>
    </source>
</evidence>
<dbReference type="EMBL" id="CP037422">
    <property type="protein sequence ID" value="QDU11903.1"/>
    <property type="molecule type" value="Genomic_DNA"/>
</dbReference>
<sequence length="1629" mass="173201">MFRFRWLSSLKDKLRIPHSRNRRNCRKQNRRVQAPFAQASVSKFVTESLEDRTLLTAFTVVNTNDSGTGSLREAIELANANAGADTITFDASLSGQSIVLTNELIITDDLTITGLGADQLTLDGNKNSRIFDIDDGNTNTSILVEFSSLNLTNGFSDYGGAVRNSETLSIVDSTITKNEGQFFGGGIYTKEGDLSVFNSTITENQSSHGGGIYSNNGTLIVKNSNVSNNDVTTYGGGIYYQNEFEIANSSSSISDSIFSENKAVSGGGIYISPGSLTVSQSNFSLNEASDGAGIFSRGGILTVDGSTFSENTASDPRYFGSGGGIYSTFYGSLRVSDSLFSGNTATRFGGGIFNTISDVHLVSNSTFIQNSARNGGGIYNTIATMTVIDGTFIENEATADGGGIHHATNSHHPEIYEVVISQSHFSKNHAKSHGGGINIVSGIMSISESTFIENSAMNSGGGVYNNLAALTVEDSTFNKNTATRTAGGIGNRGTLSILRSTLTENTTGISGGAVFNNSTGRVTITNTTLSGNNSSNVGGGLYSYSSGNLSLTVINSTIVLNSATNQGGGIYSHFVTPAITNSLIAGNIADSTPEVYGSHIGNSNIIQDSIDGLIDPILRDNGGPTKTHALLAGSDAINAGDNNAGINAGLITDQRSSLFERFSENAIDIGAFEFQALSLVVDTTSDLENNDFSPGQLSLREALRLANLNPNLDTITFDATLTGQTITLTEELLISDDLTIIGLGADQLTIDGNQNSRIFYVDDNNWNATINVEINGLTLTNGYAANGGAIHNKEILTISNSMISENEAINNGGGIHHIKGTLTVTNTTFTKNLSIDGGGIYNNLGTVTVTNSTFLENTATTTQGQGGGIFSSNGSLDVIDSTFLRNSAPVWGGGIFTRLSPLMVMRSTFSENSGSNGGGAIYHSQKSMIVKQSSFSNNLATKPATNSDGGAIANYFSQEETVEITNCSFLGNSAGYRGGAVANLGGNMLISDCSFSENTANYGGGIYAGETVTVRNSTISINRATFGGGAVFSEAGMILIINSTLSGNNVTGTTDRNGYGGGIYYQGTLPVFVINSTITGNSASHFGGGIYSRQNSVTLTNSILAGNIAPDDSQINGSFTNNSSIVQNSIIGLIDPVLRDNGGLTQTHALLIDSPAIDAGDNAVANDSKLTTDQRGTGFDRIIGGTVDLGAYEVQIFHTQIDLRIVNSKTPTHNNGERSTLPENLSWIDEWSGYWLEIWISTPSTIDLGILSAAFNLSYNTAITTATRIEYGSAFTLNQTGTINDVTGTIENLSAETSQTDVSDDQCVLFARIRFESTDDDNIDLDLAGQSLNQQTPEFAIHSPEILFTGDVVSEEIHGSSPNTKIYANPYDLNDDDAINFKDLMLFASVYNTIPSESSSDYSWFADLNQSDRVNFKDLVLFASNYGKRKLDHPTIVYPQNFPHAWNNQLLVDTTQGEPQLAPETLSQSTADTALNNVVEHVSPQLNPSQNETLEQIDIQVVDLEGNTLGRAVSGTIYIDANAAGYGWFVDATPGDNSEFQVESQLSLIALPETDAAGHVDLWSVIMHELGHLLGFEHENEGLMQDTLPPGVRRLPSWELNIDLEDNSLPEEADSFFLTIQDETELVPF</sequence>
<organism evidence="9 10">
    <name type="scientific">Gimesia aquarii</name>
    <dbReference type="NCBI Taxonomy" id="2527964"/>
    <lineage>
        <taxon>Bacteria</taxon>
        <taxon>Pseudomonadati</taxon>
        <taxon>Planctomycetota</taxon>
        <taxon>Planctomycetia</taxon>
        <taxon>Planctomycetales</taxon>
        <taxon>Planctomycetaceae</taxon>
        <taxon>Gimesia</taxon>
    </lineage>
</organism>
<evidence type="ECO:0000256" key="3">
    <source>
        <dbReference type="ARBA" id="ARBA00004613"/>
    </source>
</evidence>
<dbReference type="SUPFAM" id="SSF51126">
    <property type="entry name" value="Pectin lyase-like"/>
    <property type="match status" value="4"/>
</dbReference>
<dbReference type="PANTHER" id="PTHR11319">
    <property type="entry name" value="G PROTEIN-COUPLED RECEPTOR-RELATED"/>
    <property type="match status" value="1"/>
</dbReference>
<dbReference type="InterPro" id="IPR024079">
    <property type="entry name" value="MetalloPept_cat_dom_sf"/>
</dbReference>
<proteinExistence type="predicted"/>
<protein>
    <recommendedName>
        <fullName evidence="4">Probable pectate lyase C</fullName>
    </recommendedName>
</protein>
<evidence type="ECO:0000256" key="8">
    <source>
        <dbReference type="ARBA" id="ARBA00023237"/>
    </source>
</evidence>